<protein>
    <submittedName>
        <fullName evidence="2">Uncharacterized protein</fullName>
    </submittedName>
</protein>
<dbReference type="STRING" id="1192034.CAP_1600"/>
<comment type="caution">
    <text evidence="2">The sequence shown here is derived from an EMBL/GenBank/DDBJ whole genome shotgun (WGS) entry which is preliminary data.</text>
</comment>
<proteinExistence type="predicted"/>
<accession>A0A017STI5</accession>
<evidence type="ECO:0000313" key="3">
    <source>
        <dbReference type="Proteomes" id="UP000019678"/>
    </source>
</evidence>
<dbReference type="RefSeq" id="WP_044252440.1">
    <property type="nucleotide sequence ID" value="NZ_ASRX01000140.1"/>
</dbReference>
<feature type="compositionally biased region" description="Acidic residues" evidence="1">
    <location>
        <begin position="16"/>
        <end position="30"/>
    </location>
</feature>
<feature type="region of interest" description="Disordered" evidence="1">
    <location>
        <begin position="14"/>
        <end position="34"/>
    </location>
</feature>
<gene>
    <name evidence="2" type="ORF">CAP_1600</name>
</gene>
<name>A0A017STI5_9BACT</name>
<dbReference type="AlphaFoldDB" id="A0A017STI5"/>
<sequence length="169" mass="17183">MMVAVVSLLGGACRTEDDEPWTPPVTEDEETRGKMQEPVTCGGIAGIPCPGNASCVDDWRDDCAPPTGADCGGICVDQNGDMLLQDSDGTEGKGDTCGNAVCGAGEYCCNASCSLCVPEGNSCTQQVCEDHSVPCGGNTCGVGEYCCNESCGICAPLGGACTQQVCTDE</sequence>
<dbReference type="EMBL" id="ASRX01000140">
    <property type="protein sequence ID" value="EYF00052.1"/>
    <property type="molecule type" value="Genomic_DNA"/>
</dbReference>
<reference evidence="2 3" key="1">
    <citation type="submission" date="2013-05" db="EMBL/GenBank/DDBJ databases">
        <title>Genome assembly of Chondromyces apiculatus DSM 436.</title>
        <authorList>
            <person name="Sharma G."/>
            <person name="Khatri I."/>
            <person name="Kaur C."/>
            <person name="Mayilraj S."/>
            <person name="Subramanian S."/>
        </authorList>
    </citation>
    <scope>NUCLEOTIDE SEQUENCE [LARGE SCALE GENOMIC DNA]</scope>
    <source>
        <strain evidence="2 3">DSM 436</strain>
    </source>
</reference>
<organism evidence="2 3">
    <name type="scientific">Chondromyces apiculatus DSM 436</name>
    <dbReference type="NCBI Taxonomy" id="1192034"/>
    <lineage>
        <taxon>Bacteria</taxon>
        <taxon>Pseudomonadati</taxon>
        <taxon>Myxococcota</taxon>
        <taxon>Polyangia</taxon>
        <taxon>Polyangiales</taxon>
        <taxon>Polyangiaceae</taxon>
        <taxon>Chondromyces</taxon>
    </lineage>
</organism>
<evidence type="ECO:0000256" key="1">
    <source>
        <dbReference type="SAM" id="MobiDB-lite"/>
    </source>
</evidence>
<keyword evidence="3" id="KW-1185">Reference proteome</keyword>
<evidence type="ECO:0000313" key="2">
    <source>
        <dbReference type="EMBL" id="EYF00052.1"/>
    </source>
</evidence>
<dbReference type="Proteomes" id="UP000019678">
    <property type="component" value="Unassembled WGS sequence"/>
</dbReference>
<dbReference type="OrthoDB" id="8562597at2"/>